<keyword evidence="7 8" id="KW-0472">Membrane</keyword>
<dbReference type="GO" id="GO:0046961">
    <property type="term" value="F:proton-transporting ATPase activity, rotational mechanism"/>
    <property type="evidence" value="ECO:0007669"/>
    <property type="project" value="InterPro"/>
</dbReference>
<dbReference type="AlphaFoldDB" id="A0A371AR60"/>
<comment type="caution">
    <text evidence="9">The sequence shown here is derived from an EMBL/GenBank/DDBJ whole genome shotgun (WGS) entry which is preliminary data.</text>
</comment>
<dbReference type="GO" id="GO:0051117">
    <property type="term" value="F:ATPase binding"/>
    <property type="evidence" value="ECO:0007669"/>
    <property type="project" value="TreeGrafter"/>
</dbReference>
<keyword evidence="10" id="KW-1185">Reference proteome</keyword>
<comment type="subcellular location">
    <subcellularLocation>
        <location evidence="1">Membrane</location>
        <topology evidence="1">Multi-pass membrane protein</topology>
    </subcellularLocation>
</comment>
<feature type="transmembrane region" description="Helical" evidence="8">
    <location>
        <begin position="395"/>
        <end position="418"/>
    </location>
</feature>
<feature type="transmembrane region" description="Helical" evidence="8">
    <location>
        <begin position="450"/>
        <end position="470"/>
    </location>
</feature>
<accession>A0A371AR60</accession>
<feature type="transmembrane region" description="Helical" evidence="8">
    <location>
        <begin position="482"/>
        <end position="502"/>
    </location>
</feature>
<evidence type="ECO:0000256" key="2">
    <source>
        <dbReference type="ARBA" id="ARBA00009904"/>
    </source>
</evidence>
<evidence type="ECO:0000256" key="4">
    <source>
        <dbReference type="ARBA" id="ARBA00022692"/>
    </source>
</evidence>
<evidence type="ECO:0000313" key="9">
    <source>
        <dbReference type="EMBL" id="RDU21920.1"/>
    </source>
</evidence>
<proteinExistence type="inferred from homology"/>
<sequence>MQRIRICALKKNRKHILELLQREGMIEVCDIIHEDDTFHKMDVSLPADLLRKGTSLAKDAIDILDKYNPENKSGSNMLKGRKEVSTSVYDSFAKKRDSVMKKCNRIVQLDKIIAESKAEITKLNTQSEILQPWLNLDIPIDFKGTKYTRSFVGTLPNLWKLDEIYQELAEEMPLNVDIISSSKEQTCIFVLCIKDKQEAVSDKLRSIGFSYPGLTDAKNPSQKMEQLQSEIQKNQKTIEDCMNELKDLGSIREDICFLQDYESMRLEKYNVLGRLLQTSKVFILTGYIPKKEANNLESKLNQRFELSVEFEDPDESEDTPVLLENNGFSRPIQDTIEGFSPPGKYEIDPTMITSLFYYVLYGLMLSDAGYGLIITSACGLLLVKFRTTIEETTKNFLKMFLFCGISTIFWGIVFGSYFGDMVDVVSNTFFGEKITIQPLWFFPVKKPMQMLLFSMALGIVHLFTGLGMKCYQCLRQKDYKAILYDVLLWYVLLGSSVVYLLTMKMFVDIVGLTFILPASVAKVSGVLAMISALGIILTNGRESKNPFKRILKGLYALYGITGYLSDVLSYSRLLALGLATGVICTVINKMAAMAAVGAIGPIIFIIIVLLGHTLNIGINALGAYVHTTRLQYVEFFGKFYEGGGRKFEPFDTNTKYYKFKEKMENG</sequence>
<dbReference type="OrthoDB" id="9803814at2"/>
<reference evidence="9 10" key="1">
    <citation type="submission" date="2018-07" db="EMBL/GenBank/DDBJ databases">
        <title>Anaerosacharophilus polymeroproducens gen. nov. sp. nov., an anaerobic bacterium isolated from salt field.</title>
        <authorList>
            <person name="Kim W."/>
            <person name="Yang S.-H."/>
            <person name="Oh J."/>
            <person name="Lee J.-H."/>
            <person name="Kwon K.K."/>
        </authorList>
    </citation>
    <scope>NUCLEOTIDE SEQUENCE [LARGE SCALE GENOMIC DNA]</scope>
    <source>
        <strain evidence="9 10">MCWD5</strain>
    </source>
</reference>
<dbReference type="GO" id="GO:0016471">
    <property type="term" value="C:vacuolar proton-transporting V-type ATPase complex"/>
    <property type="evidence" value="ECO:0007669"/>
    <property type="project" value="TreeGrafter"/>
</dbReference>
<evidence type="ECO:0000256" key="3">
    <source>
        <dbReference type="ARBA" id="ARBA00022448"/>
    </source>
</evidence>
<dbReference type="GO" id="GO:0033179">
    <property type="term" value="C:proton-transporting V-type ATPase, V0 domain"/>
    <property type="evidence" value="ECO:0007669"/>
    <property type="project" value="InterPro"/>
</dbReference>
<dbReference type="InterPro" id="IPR002490">
    <property type="entry name" value="V-ATPase_116kDa_su"/>
</dbReference>
<dbReference type="Pfam" id="PF01496">
    <property type="entry name" value="V_ATPase_I"/>
    <property type="match status" value="2"/>
</dbReference>
<dbReference type="Gene3D" id="3.30.70.2170">
    <property type="match status" value="1"/>
</dbReference>
<dbReference type="PANTHER" id="PTHR11629:SF63">
    <property type="entry name" value="V-TYPE PROTON ATPASE SUBUNIT A"/>
    <property type="match status" value="1"/>
</dbReference>
<dbReference type="Gene3D" id="3.30.70.2750">
    <property type="match status" value="1"/>
</dbReference>
<evidence type="ECO:0000256" key="6">
    <source>
        <dbReference type="ARBA" id="ARBA00023065"/>
    </source>
</evidence>
<keyword evidence="4 8" id="KW-0812">Transmembrane</keyword>
<keyword evidence="5 8" id="KW-1133">Transmembrane helix</keyword>
<feature type="transmembrane region" description="Helical" evidence="8">
    <location>
        <begin position="514"/>
        <end position="538"/>
    </location>
</feature>
<evidence type="ECO:0000256" key="5">
    <source>
        <dbReference type="ARBA" id="ARBA00022989"/>
    </source>
</evidence>
<dbReference type="Gene3D" id="1.20.1460.20">
    <property type="match status" value="1"/>
</dbReference>
<evidence type="ECO:0000256" key="7">
    <source>
        <dbReference type="ARBA" id="ARBA00023136"/>
    </source>
</evidence>
<keyword evidence="6" id="KW-0406">Ion transport</keyword>
<comment type="similarity">
    <text evidence="2">Belongs to the V-ATPase 116 kDa subunit family.</text>
</comment>
<keyword evidence="3" id="KW-0813">Transport</keyword>
<feature type="transmembrane region" description="Helical" evidence="8">
    <location>
        <begin position="550"/>
        <end position="570"/>
    </location>
</feature>
<feature type="transmembrane region" description="Helical" evidence="8">
    <location>
        <begin position="355"/>
        <end position="383"/>
    </location>
</feature>
<name>A0A371AR60_9FIRM</name>
<dbReference type="PANTHER" id="PTHR11629">
    <property type="entry name" value="VACUOLAR PROTON ATPASES"/>
    <property type="match status" value="1"/>
</dbReference>
<protein>
    <submittedName>
        <fullName evidence="9">V-type ATP synthase subunit I</fullName>
    </submittedName>
</protein>
<evidence type="ECO:0000313" key="10">
    <source>
        <dbReference type="Proteomes" id="UP000255036"/>
    </source>
</evidence>
<dbReference type="Proteomes" id="UP000255036">
    <property type="component" value="Unassembled WGS sequence"/>
</dbReference>
<dbReference type="EMBL" id="QRCT01000051">
    <property type="protein sequence ID" value="RDU21920.1"/>
    <property type="molecule type" value="Genomic_DNA"/>
</dbReference>
<gene>
    <name evidence="9" type="ORF">DWV06_17710</name>
</gene>
<evidence type="ECO:0000256" key="1">
    <source>
        <dbReference type="ARBA" id="ARBA00004141"/>
    </source>
</evidence>
<evidence type="ECO:0000256" key="8">
    <source>
        <dbReference type="SAM" id="Phobius"/>
    </source>
</evidence>
<feature type="transmembrane region" description="Helical" evidence="8">
    <location>
        <begin position="590"/>
        <end position="610"/>
    </location>
</feature>
<organism evidence="9 10">
    <name type="scientific">Anaerosacchariphilus polymeriproducens</name>
    <dbReference type="NCBI Taxonomy" id="1812858"/>
    <lineage>
        <taxon>Bacteria</taxon>
        <taxon>Bacillati</taxon>
        <taxon>Bacillota</taxon>
        <taxon>Clostridia</taxon>
        <taxon>Lachnospirales</taxon>
        <taxon>Lachnospiraceae</taxon>
        <taxon>Anaerosacchariphilus</taxon>
    </lineage>
</organism>
<dbReference type="GO" id="GO:0007035">
    <property type="term" value="P:vacuolar acidification"/>
    <property type="evidence" value="ECO:0007669"/>
    <property type="project" value="TreeGrafter"/>
</dbReference>